<proteinExistence type="predicted"/>
<name>A0A1S2VD74_9BACT</name>
<comment type="caution">
    <text evidence="1">The sequence shown here is derived from an EMBL/GenBank/DDBJ whole genome shotgun (WGS) entry which is preliminary data.</text>
</comment>
<dbReference type="OrthoDB" id="837016at2"/>
<keyword evidence="2" id="KW-1185">Reference proteome</keyword>
<dbReference type="EMBL" id="MORL01000020">
    <property type="protein sequence ID" value="OIN56664.1"/>
    <property type="molecule type" value="Genomic_DNA"/>
</dbReference>
<organism evidence="1 2">
    <name type="scientific">Arsenicibacter rosenii</name>
    <dbReference type="NCBI Taxonomy" id="1750698"/>
    <lineage>
        <taxon>Bacteria</taxon>
        <taxon>Pseudomonadati</taxon>
        <taxon>Bacteroidota</taxon>
        <taxon>Cytophagia</taxon>
        <taxon>Cytophagales</taxon>
        <taxon>Spirosomataceae</taxon>
        <taxon>Arsenicibacter</taxon>
    </lineage>
</organism>
<sequence length="199" mass="22708">MNQLPEHDPRPDLWARIEADLIHEDRLDRLLSQLPEHDPGDVWAQLEMRVQQGESGAAGETPVRRIGRSVATRWVAAASLAGLLAGWFWWQNLPKPDERITVAWSTETTVTTRQHPDQTAADAHFMTFVEQHCRQEVAACSRPEVKELKGRLDDLNDRKVKIEEKLSVFGNDPALVQAQIKIENERAEVAKQLVRELRI</sequence>
<accession>A0A1S2VD74</accession>
<evidence type="ECO:0000313" key="2">
    <source>
        <dbReference type="Proteomes" id="UP000181790"/>
    </source>
</evidence>
<gene>
    <name evidence="1" type="ORF">BLX24_23850</name>
</gene>
<dbReference type="RefSeq" id="WP_071505736.1">
    <property type="nucleotide sequence ID" value="NZ_MORL01000020.1"/>
</dbReference>
<dbReference type="AlphaFoldDB" id="A0A1S2VD74"/>
<protein>
    <submittedName>
        <fullName evidence="1">Uncharacterized protein</fullName>
    </submittedName>
</protein>
<reference evidence="1 2" key="1">
    <citation type="submission" date="2016-10" db="EMBL/GenBank/DDBJ databases">
        <title>Arsenicibacter rosenii gen. nov., sp. nov., an efficient arsenic-methylating bacterium isolated from an arsenic-contaminated paddy soil.</title>
        <authorList>
            <person name="Huang K."/>
        </authorList>
    </citation>
    <scope>NUCLEOTIDE SEQUENCE [LARGE SCALE GENOMIC DNA]</scope>
    <source>
        <strain evidence="1 2">SM-1</strain>
    </source>
</reference>
<dbReference type="Proteomes" id="UP000181790">
    <property type="component" value="Unassembled WGS sequence"/>
</dbReference>
<evidence type="ECO:0000313" key="1">
    <source>
        <dbReference type="EMBL" id="OIN56664.1"/>
    </source>
</evidence>